<dbReference type="InterPro" id="IPR046887">
    <property type="entry name" value="RsmE_PUA-like"/>
</dbReference>
<keyword evidence="7 12" id="KW-0489">Methyltransferase</keyword>
<evidence type="ECO:0000256" key="10">
    <source>
        <dbReference type="ARBA" id="ARBA00025699"/>
    </source>
</evidence>
<evidence type="ECO:0000256" key="2">
    <source>
        <dbReference type="ARBA" id="ARBA00005528"/>
    </source>
</evidence>
<comment type="caution">
    <text evidence="15">The sequence shown here is derived from an EMBL/GenBank/DDBJ whole genome shotgun (WGS) entry which is preliminary data.</text>
</comment>
<dbReference type="InterPro" id="IPR029026">
    <property type="entry name" value="tRNA_m1G_MTases_N"/>
</dbReference>
<keyword evidence="8 12" id="KW-0808">Transferase</keyword>
<dbReference type="NCBIfam" id="NF008692">
    <property type="entry name" value="PRK11713.1-5"/>
    <property type="match status" value="1"/>
</dbReference>
<keyword evidence="6 12" id="KW-0698">rRNA processing</keyword>
<comment type="function">
    <text evidence="10 12">Specifically methylates the N3 position of the uracil ring of uridine 1498 (m3U1498) in 16S rRNA. Acts on the fully assembled 30S ribosomal subunit.</text>
</comment>
<dbReference type="PANTHER" id="PTHR30027:SF3">
    <property type="entry name" value="16S RRNA (URACIL(1498)-N(3))-METHYLTRANSFERASE"/>
    <property type="match status" value="1"/>
</dbReference>
<evidence type="ECO:0000256" key="6">
    <source>
        <dbReference type="ARBA" id="ARBA00022552"/>
    </source>
</evidence>
<evidence type="ECO:0000256" key="4">
    <source>
        <dbReference type="ARBA" id="ARBA00013673"/>
    </source>
</evidence>
<dbReference type="OrthoDB" id="9815641at2"/>
<evidence type="ECO:0000313" key="15">
    <source>
        <dbReference type="EMBL" id="TCS71913.1"/>
    </source>
</evidence>
<keyword evidence="5 12" id="KW-0963">Cytoplasm</keyword>
<comment type="catalytic activity">
    <reaction evidence="11 12">
        <text>uridine(1498) in 16S rRNA + S-adenosyl-L-methionine = N(3)-methyluridine(1498) in 16S rRNA + S-adenosyl-L-homocysteine + H(+)</text>
        <dbReference type="Rhea" id="RHEA:42920"/>
        <dbReference type="Rhea" id="RHEA-COMP:10283"/>
        <dbReference type="Rhea" id="RHEA-COMP:10284"/>
        <dbReference type="ChEBI" id="CHEBI:15378"/>
        <dbReference type="ChEBI" id="CHEBI:57856"/>
        <dbReference type="ChEBI" id="CHEBI:59789"/>
        <dbReference type="ChEBI" id="CHEBI:65315"/>
        <dbReference type="ChEBI" id="CHEBI:74502"/>
        <dbReference type="EC" id="2.1.1.193"/>
    </reaction>
</comment>
<dbReference type="GO" id="GO:0005737">
    <property type="term" value="C:cytoplasm"/>
    <property type="evidence" value="ECO:0007669"/>
    <property type="project" value="UniProtKB-SubCell"/>
</dbReference>
<dbReference type="InterPro" id="IPR015947">
    <property type="entry name" value="PUA-like_sf"/>
</dbReference>
<name>A0A4R3JVF6_9PROT</name>
<dbReference type="GO" id="GO:0070475">
    <property type="term" value="P:rRNA base methylation"/>
    <property type="evidence" value="ECO:0007669"/>
    <property type="project" value="TreeGrafter"/>
</dbReference>
<dbReference type="NCBIfam" id="TIGR00046">
    <property type="entry name" value="RsmE family RNA methyltransferase"/>
    <property type="match status" value="1"/>
</dbReference>
<dbReference type="RefSeq" id="WP_126463701.1">
    <property type="nucleotide sequence ID" value="NZ_AP018721.1"/>
</dbReference>
<dbReference type="InterPro" id="IPR029028">
    <property type="entry name" value="Alpha/beta_knot_MTases"/>
</dbReference>
<evidence type="ECO:0000256" key="12">
    <source>
        <dbReference type="PIRNR" id="PIRNR015601"/>
    </source>
</evidence>
<organism evidence="15 16">
    <name type="scientific">Sulfuritortus calidifontis</name>
    <dbReference type="NCBI Taxonomy" id="1914471"/>
    <lineage>
        <taxon>Bacteria</taxon>
        <taxon>Pseudomonadati</taxon>
        <taxon>Pseudomonadota</taxon>
        <taxon>Betaproteobacteria</taxon>
        <taxon>Nitrosomonadales</taxon>
        <taxon>Thiobacillaceae</taxon>
        <taxon>Sulfuritortus</taxon>
    </lineage>
</organism>
<evidence type="ECO:0000256" key="5">
    <source>
        <dbReference type="ARBA" id="ARBA00022490"/>
    </source>
</evidence>
<dbReference type="GO" id="GO:0070042">
    <property type="term" value="F:rRNA (uridine-N3-)-methyltransferase activity"/>
    <property type="evidence" value="ECO:0007669"/>
    <property type="project" value="TreeGrafter"/>
</dbReference>
<evidence type="ECO:0000256" key="9">
    <source>
        <dbReference type="ARBA" id="ARBA00022691"/>
    </source>
</evidence>
<dbReference type="SUPFAM" id="SSF75217">
    <property type="entry name" value="alpha/beta knot"/>
    <property type="match status" value="1"/>
</dbReference>
<dbReference type="EC" id="2.1.1.193" evidence="3 12"/>
<evidence type="ECO:0000256" key="11">
    <source>
        <dbReference type="ARBA" id="ARBA00047944"/>
    </source>
</evidence>
<dbReference type="CDD" id="cd18084">
    <property type="entry name" value="RsmE-like"/>
    <property type="match status" value="1"/>
</dbReference>
<dbReference type="PANTHER" id="PTHR30027">
    <property type="entry name" value="RIBOSOMAL RNA SMALL SUBUNIT METHYLTRANSFERASE E"/>
    <property type="match status" value="1"/>
</dbReference>
<evidence type="ECO:0000256" key="7">
    <source>
        <dbReference type="ARBA" id="ARBA00022603"/>
    </source>
</evidence>
<evidence type="ECO:0000259" key="13">
    <source>
        <dbReference type="Pfam" id="PF04452"/>
    </source>
</evidence>
<dbReference type="EMBL" id="SLZY01000007">
    <property type="protein sequence ID" value="TCS71913.1"/>
    <property type="molecule type" value="Genomic_DNA"/>
</dbReference>
<feature type="domain" description="Ribosomal RNA small subunit methyltransferase E PUA-like" evidence="14">
    <location>
        <begin position="20"/>
        <end position="59"/>
    </location>
</feature>
<comment type="subcellular location">
    <subcellularLocation>
        <location evidence="1 12">Cytoplasm</location>
    </subcellularLocation>
</comment>
<dbReference type="InterPro" id="IPR046886">
    <property type="entry name" value="RsmE_MTase_dom"/>
</dbReference>
<sequence length="243" mass="26257">MSVPRFYVEAALAPGARIVLPEAVARHALGALRLKPGAAVMLFNGDGGEYAGVLEAKGKAAWVECRERQAPQRESPLEIWLAQGISAGERMDYTIQKAVELGVAGIVPLAMRRSVVKLDAERAEKRRRHWQGIAVSACEQSGRNRVPEVRPLVGFTSWLAEAKSEDATRFLLDPEGGSRLAELARPGGRVWLLAGPEGGFDPAEAELARLAGFRPLRLGPRILRTETAALAAMAAMQAVWGDF</sequence>
<keyword evidence="16" id="KW-1185">Reference proteome</keyword>
<dbReference type="InterPro" id="IPR006700">
    <property type="entry name" value="RsmE"/>
</dbReference>
<accession>A0A4R3JVF6</accession>
<dbReference type="Pfam" id="PF04452">
    <property type="entry name" value="Methyltrans_RNA"/>
    <property type="match status" value="1"/>
</dbReference>
<protein>
    <recommendedName>
        <fullName evidence="4 12">Ribosomal RNA small subunit methyltransferase E</fullName>
        <ecNumber evidence="3 12">2.1.1.193</ecNumber>
    </recommendedName>
</protein>
<evidence type="ECO:0000256" key="3">
    <source>
        <dbReference type="ARBA" id="ARBA00012328"/>
    </source>
</evidence>
<dbReference type="PIRSF" id="PIRSF015601">
    <property type="entry name" value="MTase_slr0722"/>
    <property type="match status" value="1"/>
</dbReference>
<dbReference type="Proteomes" id="UP000295135">
    <property type="component" value="Unassembled WGS sequence"/>
</dbReference>
<evidence type="ECO:0000256" key="1">
    <source>
        <dbReference type="ARBA" id="ARBA00004496"/>
    </source>
</evidence>
<proteinExistence type="inferred from homology"/>
<keyword evidence="9 12" id="KW-0949">S-adenosyl-L-methionine</keyword>
<dbReference type="Pfam" id="PF20260">
    <property type="entry name" value="PUA_4"/>
    <property type="match status" value="1"/>
</dbReference>
<comment type="similarity">
    <text evidence="2 12">Belongs to the RNA methyltransferase RsmE family.</text>
</comment>
<evidence type="ECO:0000259" key="14">
    <source>
        <dbReference type="Pfam" id="PF20260"/>
    </source>
</evidence>
<dbReference type="AlphaFoldDB" id="A0A4R3JVF6"/>
<dbReference type="Gene3D" id="3.40.1280.10">
    <property type="match status" value="1"/>
</dbReference>
<feature type="domain" description="Ribosomal RNA small subunit methyltransferase E methyltransferase" evidence="13">
    <location>
        <begin position="74"/>
        <end position="237"/>
    </location>
</feature>
<dbReference type="SUPFAM" id="SSF88697">
    <property type="entry name" value="PUA domain-like"/>
    <property type="match status" value="1"/>
</dbReference>
<reference evidence="15 16" key="1">
    <citation type="submission" date="2019-03" db="EMBL/GenBank/DDBJ databases">
        <title>Genomic Encyclopedia of Type Strains, Phase IV (KMG-IV): sequencing the most valuable type-strain genomes for metagenomic binning, comparative biology and taxonomic classification.</title>
        <authorList>
            <person name="Goeker M."/>
        </authorList>
    </citation>
    <scope>NUCLEOTIDE SEQUENCE [LARGE SCALE GENOMIC DNA]</scope>
    <source>
        <strain evidence="15 16">DSM 103923</strain>
    </source>
</reference>
<evidence type="ECO:0000313" key="16">
    <source>
        <dbReference type="Proteomes" id="UP000295135"/>
    </source>
</evidence>
<gene>
    <name evidence="15" type="ORF">EDC61_10751</name>
</gene>
<evidence type="ECO:0000256" key="8">
    <source>
        <dbReference type="ARBA" id="ARBA00022679"/>
    </source>
</evidence>